<name>A0ABV2JGZ9_9STRE</name>
<comment type="caution">
    <text evidence="3">The sequence shown here is derived from an EMBL/GenBank/DDBJ whole genome shotgun (WGS) entry which is preliminary data.</text>
</comment>
<protein>
    <recommendedName>
        <fullName evidence="5">Amylase-binding protein</fullName>
    </recommendedName>
</protein>
<evidence type="ECO:0008006" key="5">
    <source>
        <dbReference type="Google" id="ProtNLM"/>
    </source>
</evidence>
<dbReference type="EMBL" id="JBEPLN010000037">
    <property type="protein sequence ID" value="MET3635030.1"/>
    <property type="molecule type" value="Genomic_DNA"/>
</dbReference>
<evidence type="ECO:0000313" key="4">
    <source>
        <dbReference type="Proteomes" id="UP001549037"/>
    </source>
</evidence>
<keyword evidence="2" id="KW-0732">Signal</keyword>
<evidence type="ECO:0000313" key="3">
    <source>
        <dbReference type="EMBL" id="MET3635030.1"/>
    </source>
</evidence>
<dbReference type="NCBIfam" id="NF040524">
    <property type="entry name" value="LPKTxAVK"/>
    <property type="match status" value="1"/>
</dbReference>
<evidence type="ECO:0000256" key="2">
    <source>
        <dbReference type="SAM" id="SignalP"/>
    </source>
</evidence>
<feature type="signal peptide" evidence="2">
    <location>
        <begin position="1"/>
        <end position="23"/>
    </location>
</feature>
<sequence>MKKFFVSLSAAALLAAVAVPAFANDGSTYVDYFGGDNSSVVTPEQANAAAKAQFEAEEAAAKAAAEKAAAEKAEQDALDKANATGEAGVWVEGNLTAPSSQGKYDVYLQGKQQNIPGEQGYSPATASTTEEKDATAASTTAAASTTEAGAKVAAKPAAKSVAKADTAQGQKALPKTSAVK</sequence>
<dbReference type="RefSeq" id="WP_354369752.1">
    <property type="nucleotide sequence ID" value="NZ_JBEPLN010000037.1"/>
</dbReference>
<accession>A0ABV2JGZ9</accession>
<feature type="region of interest" description="Disordered" evidence="1">
    <location>
        <begin position="65"/>
        <end position="180"/>
    </location>
</feature>
<feature type="compositionally biased region" description="Basic and acidic residues" evidence="1">
    <location>
        <begin position="65"/>
        <end position="79"/>
    </location>
</feature>
<keyword evidence="4" id="KW-1185">Reference proteome</keyword>
<organism evidence="3 4">
    <name type="scientific">Streptococcus porcorum</name>
    <dbReference type="NCBI Taxonomy" id="701526"/>
    <lineage>
        <taxon>Bacteria</taxon>
        <taxon>Bacillati</taxon>
        <taxon>Bacillota</taxon>
        <taxon>Bacilli</taxon>
        <taxon>Lactobacillales</taxon>
        <taxon>Streptococcaceae</taxon>
        <taxon>Streptococcus</taxon>
    </lineage>
</organism>
<dbReference type="Proteomes" id="UP001549037">
    <property type="component" value="Unassembled WGS sequence"/>
</dbReference>
<proteinExistence type="predicted"/>
<evidence type="ECO:0000256" key="1">
    <source>
        <dbReference type="SAM" id="MobiDB-lite"/>
    </source>
</evidence>
<reference evidence="3 4" key="1">
    <citation type="submission" date="2024-06" db="EMBL/GenBank/DDBJ databases">
        <title>Genomic Encyclopedia of Type Strains, Phase IV (KMG-IV): sequencing the most valuable type-strain genomes for metagenomic binning, comparative biology and taxonomic classification.</title>
        <authorList>
            <person name="Goeker M."/>
        </authorList>
    </citation>
    <scope>NUCLEOTIDE SEQUENCE [LARGE SCALE GENOMIC DNA]</scope>
    <source>
        <strain evidence="3 4">DSM 28302</strain>
    </source>
</reference>
<dbReference type="PRINTS" id="PR01852">
    <property type="entry name" value="SIBAPROTEIN"/>
</dbReference>
<gene>
    <name evidence="3" type="ORF">ABID28_001692</name>
</gene>
<feature type="compositionally biased region" description="Low complexity" evidence="1">
    <location>
        <begin position="135"/>
        <end position="164"/>
    </location>
</feature>
<dbReference type="InterPro" id="IPR009148">
    <property type="entry name" value="PcsB-like"/>
</dbReference>
<feature type="chain" id="PRO_5045532297" description="Amylase-binding protein" evidence="2">
    <location>
        <begin position="24"/>
        <end position="180"/>
    </location>
</feature>